<dbReference type="PANTHER" id="PTHR33928">
    <property type="entry name" value="POLYGALACTURONASE QRT3"/>
    <property type="match status" value="1"/>
</dbReference>
<protein>
    <submittedName>
        <fullName evidence="3">Glucan 1,3-beta-glucosidase GLUC78</fullName>
    </submittedName>
</protein>
<dbReference type="InterPro" id="IPR039279">
    <property type="entry name" value="QRT3-like"/>
</dbReference>
<evidence type="ECO:0000256" key="1">
    <source>
        <dbReference type="SAM" id="MobiDB-lite"/>
    </source>
</evidence>
<name>A0A3N4HMT5_ASCIM</name>
<feature type="domain" description="Rhamnogalacturonase A/B/Epimerase-like pectate lyase" evidence="2">
    <location>
        <begin position="58"/>
        <end position="286"/>
    </location>
</feature>
<proteinExistence type="predicted"/>
<dbReference type="FunFam" id="2.160.20.10:FF:000049">
    <property type="entry name" value="Putative exo-beta-1,3-glucanase"/>
    <property type="match status" value="1"/>
</dbReference>
<keyword evidence="4" id="KW-1185">Reference proteome</keyword>
<sequence>MRANATVIQAAALLTEFDGVQSGEKFVAKRQGSSYWMEQIDMTKGRMPFGNDPGYQVFRNVKGYGARGDGVTDDTAAIQRAIADGNRCGGPPDGPKCLSVTTKPALVYFPPGTYKVSGTIKAWYNTQLVGNPIDRPRIVASSSFVEGLGVISTDEYIPGGDGAQWYINQSNFLRQLRNFIIDLRQAPKQDIAGLHYQVAQATSLEHVDFVMNKGSKQLGIFAENGSGGWMADLSFEGGAFGFYGGNQQFTVRNLKFRDCTTAIKIIWDWGWAWKNLDISGGTTGVDLTGEAGGRGTGSVLLTDSKFSNLPVAIKAVPYIGGSGKGNTIITLDNVNFSSGVGVAVQDSAGQTKLAGGQNVAHWIEGKVFDTSSPNGNQQSGSSATRPRVEMLMGGPNNGFYEKSKPQYENVPAGNFLNVKDNGVFGDGQRDDTQAIKAIFESGRSQGKVVYFPHGVYIVRDTITFPSGSKIVGEAWSQIMGAGPSFSDINNPKVMIRVGNPGDTGSMEISDIMFTAKGATAGIVLMEWNLKESQKGNCGMWDAHFRFGGAAGNDLQLAQCNKLDAVKPQPNCIAGAMMLHMTRSSSGYFENVWAWTADHDLDDAVNNAQIDIYTARGVLIESQGPTWMYGTSSEHHVLYQYNVHGAKNLYMSLIQTETPYYQPRPAAPDPYRAQLGKFNGDVSFDYCGGDIKCRSAWGLIVKNSENIFISGAGLYSFFSDYNQNCLAGGDCQNRMVSFVNNKSLWLYNLVTIGTVSMVNEALSETPNRMSGEHPNQAGIAAWLVQSGQ</sequence>
<evidence type="ECO:0000313" key="4">
    <source>
        <dbReference type="Proteomes" id="UP000275078"/>
    </source>
</evidence>
<dbReference type="InterPro" id="IPR011050">
    <property type="entry name" value="Pectin_lyase_fold/virulence"/>
</dbReference>
<dbReference type="SUPFAM" id="SSF51126">
    <property type="entry name" value="Pectin lyase-like"/>
    <property type="match status" value="2"/>
</dbReference>
<dbReference type="OrthoDB" id="1046782at2759"/>
<feature type="region of interest" description="Disordered" evidence="1">
    <location>
        <begin position="368"/>
        <end position="388"/>
    </location>
</feature>
<dbReference type="Proteomes" id="UP000275078">
    <property type="component" value="Unassembled WGS sequence"/>
</dbReference>
<feature type="domain" description="Rhamnogalacturonase A/B/Epimerase-like pectate lyase" evidence="2">
    <location>
        <begin position="415"/>
        <end position="485"/>
    </location>
</feature>
<gene>
    <name evidence="3" type="ORF">BJ508DRAFT_214797</name>
</gene>
<accession>A0A3N4HMT5</accession>
<evidence type="ECO:0000259" key="2">
    <source>
        <dbReference type="Pfam" id="PF12708"/>
    </source>
</evidence>
<dbReference type="Pfam" id="PF12708">
    <property type="entry name" value="Pect-lyase_RHGA_epim"/>
    <property type="match status" value="2"/>
</dbReference>
<dbReference type="STRING" id="1160509.A0A3N4HMT5"/>
<dbReference type="InterPro" id="IPR012334">
    <property type="entry name" value="Pectin_lyas_fold"/>
</dbReference>
<dbReference type="PANTHER" id="PTHR33928:SF2">
    <property type="entry name" value="PECTATE LYASE SUPERFAMILY PROTEIN DOMAIN-CONTAINING PROTEIN-RELATED"/>
    <property type="match status" value="1"/>
</dbReference>
<dbReference type="InterPro" id="IPR024535">
    <property type="entry name" value="RHGA/B-epi-like_pectate_lyase"/>
</dbReference>
<dbReference type="Gene3D" id="2.160.20.10">
    <property type="entry name" value="Single-stranded right-handed beta-helix, Pectin lyase-like"/>
    <property type="match status" value="2"/>
</dbReference>
<dbReference type="CDD" id="cd23668">
    <property type="entry name" value="GH55_beta13glucanase-like"/>
    <property type="match status" value="1"/>
</dbReference>
<reference evidence="3 4" key="1">
    <citation type="journal article" date="2018" name="Nat. Ecol. Evol.">
        <title>Pezizomycetes genomes reveal the molecular basis of ectomycorrhizal truffle lifestyle.</title>
        <authorList>
            <person name="Murat C."/>
            <person name="Payen T."/>
            <person name="Noel B."/>
            <person name="Kuo A."/>
            <person name="Morin E."/>
            <person name="Chen J."/>
            <person name="Kohler A."/>
            <person name="Krizsan K."/>
            <person name="Balestrini R."/>
            <person name="Da Silva C."/>
            <person name="Montanini B."/>
            <person name="Hainaut M."/>
            <person name="Levati E."/>
            <person name="Barry K.W."/>
            <person name="Belfiori B."/>
            <person name="Cichocki N."/>
            <person name="Clum A."/>
            <person name="Dockter R.B."/>
            <person name="Fauchery L."/>
            <person name="Guy J."/>
            <person name="Iotti M."/>
            <person name="Le Tacon F."/>
            <person name="Lindquist E.A."/>
            <person name="Lipzen A."/>
            <person name="Malagnac F."/>
            <person name="Mello A."/>
            <person name="Molinier V."/>
            <person name="Miyauchi S."/>
            <person name="Poulain J."/>
            <person name="Riccioni C."/>
            <person name="Rubini A."/>
            <person name="Sitrit Y."/>
            <person name="Splivallo R."/>
            <person name="Traeger S."/>
            <person name="Wang M."/>
            <person name="Zifcakova L."/>
            <person name="Wipf D."/>
            <person name="Zambonelli A."/>
            <person name="Paolocci F."/>
            <person name="Nowrousian M."/>
            <person name="Ottonello S."/>
            <person name="Baldrian P."/>
            <person name="Spatafora J.W."/>
            <person name="Henrissat B."/>
            <person name="Nagy L.G."/>
            <person name="Aury J.M."/>
            <person name="Wincker P."/>
            <person name="Grigoriev I.V."/>
            <person name="Bonfante P."/>
            <person name="Martin F.M."/>
        </authorList>
    </citation>
    <scope>NUCLEOTIDE SEQUENCE [LARGE SCALE GENOMIC DNA]</scope>
    <source>
        <strain evidence="3 4">RN42</strain>
    </source>
</reference>
<feature type="compositionally biased region" description="Low complexity" evidence="1">
    <location>
        <begin position="371"/>
        <end position="382"/>
    </location>
</feature>
<dbReference type="EMBL" id="ML119771">
    <property type="protein sequence ID" value="RPA75132.1"/>
    <property type="molecule type" value="Genomic_DNA"/>
</dbReference>
<organism evidence="3 4">
    <name type="scientific">Ascobolus immersus RN42</name>
    <dbReference type="NCBI Taxonomy" id="1160509"/>
    <lineage>
        <taxon>Eukaryota</taxon>
        <taxon>Fungi</taxon>
        <taxon>Dikarya</taxon>
        <taxon>Ascomycota</taxon>
        <taxon>Pezizomycotina</taxon>
        <taxon>Pezizomycetes</taxon>
        <taxon>Pezizales</taxon>
        <taxon>Ascobolaceae</taxon>
        <taxon>Ascobolus</taxon>
    </lineage>
</organism>
<dbReference type="GO" id="GO:0004650">
    <property type="term" value="F:polygalacturonase activity"/>
    <property type="evidence" value="ECO:0007669"/>
    <property type="project" value="InterPro"/>
</dbReference>
<evidence type="ECO:0000313" key="3">
    <source>
        <dbReference type="EMBL" id="RPA75132.1"/>
    </source>
</evidence>
<dbReference type="AlphaFoldDB" id="A0A3N4HMT5"/>